<dbReference type="InterPro" id="IPR017972">
    <property type="entry name" value="Cyt_P450_CS"/>
</dbReference>
<dbReference type="PRINTS" id="PR00463">
    <property type="entry name" value="EP450I"/>
</dbReference>
<dbReference type="InterPro" id="IPR036396">
    <property type="entry name" value="Cyt_P450_sf"/>
</dbReference>
<feature type="binding site" description="axial binding residue" evidence="5">
    <location>
        <position position="434"/>
    </location>
    <ligand>
        <name>heme</name>
        <dbReference type="ChEBI" id="CHEBI:30413"/>
    </ligand>
    <ligandPart>
        <name>Fe</name>
        <dbReference type="ChEBI" id="CHEBI:18248"/>
    </ligandPart>
</feature>
<evidence type="ECO:0000256" key="6">
    <source>
        <dbReference type="RuleBase" id="RU000461"/>
    </source>
</evidence>
<dbReference type="EMBL" id="KV878346">
    <property type="protein sequence ID" value="OJJ45142.1"/>
    <property type="molecule type" value="Genomic_DNA"/>
</dbReference>
<dbReference type="PANTHER" id="PTHR24305">
    <property type="entry name" value="CYTOCHROME P450"/>
    <property type="match status" value="1"/>
</dbReference>
<organism evidence="8 9">
    <name type="scientific">Penicilliopsis zonata CBS 506.65</name>
    <dbReference type="NCBI Taxonomy" id="1073090"/>
    <lineage>
        <taxon>Eukaryota</taxon>
        <taxon>Fungi</taxon>
        <taxon>Dikarya</taxon>
        <taxon>Ascomycota</taxon>
        <taxon>Pezizomycotina</taxon>
        <taxon>Eurotiomycetes</taxon>
        <taxon>Eurotiomycetidae</taxon>
        <taxon>Eurotiales</taxon>
        <taxon>Aspergillaceae</taxon>
        <taxon>Penicilliopsis</taxon>
    </lineage>
</organism>
<dbReference type="GO" id="GO:0005506">
    <property type="term" value="F:iron ion binding"/>
    <property type="evidence" value="ECO:0007669"/>
    <property type="project" value="InterPro"/>
</dbReference>
<keyword evidence="6" id="KW-0503">Monooxygenase</keyword>
<dbReference type="VEuPathDB" id="FungiDB:ASPZODRAFT_144441"/>
<feature type="domain" description="ABC transmembrane type-2" evidence="7">
    <location>
        <begin position="1"/>
        <end position="19"/>
    </location>
</feature>
<dbReference type="InterPro" id="IPR002401">
    <property type="entry name" value="Cyt_P450_E_grp-I"/>
</dbReference>
<comment type="similarity">
    <text evidence="6">Belongs to the cytochrome P450 family.</text>
</comment>
<keyword evidence="2 5" id="KW-0479">Metal-binding</keyword>
<comment type="cofactor">
    <cofactor evidence="1 5">
        <name>heme</name>
        <dbReference type="ChEBI" id="CHEBI:30413"/>
    </cofactor>
</comment>
<dbReference type="GO" id="GO:0004497">
    <property type="term" value="F:monooxygenase activity"/>
    <property type="evidence" value="ECO:0007669"/>
    <property type="project" value="UniProtKB-KW"/>
</dbReference>
<gene>
    <name evidence="8" type="ORF">ASPZODRAFT_144441</name>
</gene>
<dbReference type="PROSITE" id="PS51012">
    <property type="entry name" value="ABC_TM2"/>
    <property type="match status" value="1"/>
</dbReference>
<sequence>MFAIVIVIVVVAVLAYRRRSSSLLSFILHEIWTTASPILHLDGHSIPGPRYTLPQGQGREKILTSRQASKKWQQEYGSIYRIWNGAWPEIILTHPKDVEAWFSGKGEHFKAGTEPAGCLFSSVLSNAIGLINGGDWRTLRRKLDAFVNFQASNKLTGLLIQRAQEHVDSLAVDSNQTRQTLLAVPFLQPYPFFTTIEVFYGALTSAEREEMWSIGLDFLSVAGFVVQEGLNRTRFTRWLYSWPAWRALRTFEHRWATFNRRFVQERAGMDLPIVQLWGEINGGITEKTILSTFTEAIFANLDVTTFVLGSSILHIANNEAVQQRLCSEIEAEKDDLEGYIRRQDTFLHRCVLEGIRLEPIPAFSLAESCSEDKVLGGYVIPAGTNVVIDATALNISNPFWGPDGDEFRPDRFESLTPLQLRYNLSTFGYGARKCLGLHLGGKMVRALVVALFQRYIVRVATESRQGENDFARDKNSFFSMFDAKIELENR</sequence>
<dbReference type="RefSeq" id="XP_022579652.1">
    <property type="nucleotide sequence ID" value="XM_022725004.1"/>
</dbReference>
<evidence type="ECO:0000256" key="5">
    <source>
        <dbReference type="PIRSR" id="PIRSR602401-1"/>
    </source>
</evidence>
<protein>
    <recommendedName>
        <fullName evidence="7">ABC transmembrane type-2 domain-containing protein</fullName>
    </recommendedName>
</protein>
<dbReference type="GO" id="GO:0016705">
    <property type="term" value="F:oxidoreductase activity, acting on paired donors, with incorporation or reduction of molecular oxygen"/>
    <property type="evidence" value="ECO:0007669"/>
    <property type="project" value="InterPro"/>
</dbReference>
<keyword evidence="5 6" id="KW-0349">Heme</keyword>
<dbReference type="PANTHER" id="PTHR24305:SF235">
    <property type="entry name" value="CYTOCHROME P450 MONOOXYGENASE APDB-RELATED"/>
    <property type="match status" value="1"/>
</dbReference>
<proteinExistence type="inferred from homology"/>
<dbReference type="SUPFAM" id="SSF48264">
    <property type="entry name" value="Cytochrome P450"/>
    <property type="match status" value="1"/>
</dbReference>
<evidence type="ECO:0000256" key="1">
    <source>
        <dbReference type="ARBA" id="ARBA00001971"/>
    </source>
</evidence>
<evidence type="ECO:0000313" key="8">
    <source>
        <dbReference type="EMBL" id="OJJ45142.1"/>
    </source>
</evidence>
<dbReference type="InterPro" id="IPR050121">
    <property type="entry name" value="Cytochrome_P450_monoxygenase"/>
</dbReference>
<dbReference type="InterPro" id="IPR001128">
    <property type="entry name" value="Cyt_P450"/>
</dbReference>
<evidence type="ECO:0000256" key="2">
    <source>
        <dbReference type="ARBA" id="ARBA00022723"/>
    </source>
</evidence>
<accession>A0A1L9SDC8</accession>
<keyword evidence="3 6" id="KW-0560">Oxidoreductase</keyword>
<name>A0A1L9SDC8_9EURO</name>
<evidence type="ECO:0000256" key="4">
    <source>
        <dbReference type="ARBA" id="ARBA00023004"/>
    </source>
</evidence>
<dbReference type="OrthoDB" id="2789670at2759"/>
<dbReference type="Pfam" id="PF00067">
    <property type="entry name" value="p450"/>
    <property type="match status" value="1"/>
</dbReference>
<dbReference type="GeneID" id="34611469"/>
<dbReference type="Proteomes" id="UP000184188">
    <property type="component" value="Unassembled WGS sequence"/>
</dbReference>
<dbReference type="GO" id="GO:0044550">
    <property type="term" value="P:secondary metabolite biosynthetic process"/>
    <property type="evidence" value="ECO:0007669"/>
    <property type="project" value="UniProtKB-ARBA"/>
</dbReference>
<reference evidence="9" key="1">
    <citation type="journal article" date="2017" name="Genome Biol.">
        <title>Comparative genomics reveals high biological diversity and specific adaptations in the industrially and medically important fungal genus Aspergillus.</title>
        <authorList>
            <person name="de Vries R.P."/>
            <person name="Riley R."/>
            <person name="Wiebenga A."/>
            <person name="Aguilar-Osorio G."/>
            <person name="Amillis S."/>
            <person name="Uchima C.A."/>
            <person name="Anderluh G."/>
            <person name="Asadollahi M."/>
            <person name="Askin M."/>
            <person name="Barry K."/>
            <person name="Battaglia E."/>
            <person name="Bayram O."/>
            <person name="Benocci T."/>
            <person name="Braus-Stromeyer S.A."/>
            <person name="Caldana C."/>
            <person name="Canovas D."/>
            <person name="Cerqueira G.C."/>
            <person name="Chen F."/>
            <person name="Chen W."/>
            <person name="Choi C."/>
            <person name="Clum A."/>
            <person name="Dos Santos R.A."/>
            <person name="Damasio A.R."/>
            <person name="Diallinas G."/>
            <person name="Emri T."/>
            <person name="Fekete E."/>
            <person name="Flipphi M."/>
            <person name="Freyberg S."/>
            <person name="Gallo A."/>
            <person name="Gournas C."/>
            <person name="Habgood R."/>
            <person name="Hainaut M."/>
            <person name="Harispe M.L."/>
            <person name="Henrissat B."/>
            <person name="Hilden K.S."/>
            <person name="Hope R."/>
            <person name="Hossain A."/>
            <person name="Karabika E."/>
            <person name="Karaffa L."/>
            <person name="Karanyi Z."/>
            <person name="Krasevec N."/>
            <person name="Kuo A."/>
            <person name="Kusch H."/>
            <person name="LaButti K."/>
            <person name="Lagendijk E.L."/>
            <person name="Lapidus A."/>
            <person name="Levasseur A."/>
            <person name="Lindquist E."/>
            <person name="Lipzen A."/>
            <person name="Logrieco A.F."/>
            <person name="MacCabe A."/>
            <person name="Maekelae M.R."/>
            <person name="Malavazi I."/>
            <person name="Melin P."/>
            <person name="Meyer V."/>
            <person name="Mielnichuk N."/>
            <person name="Miskei M."/>
            <person name="Molnar A.P."/>
            <person name="Mule G."/>
            <person name="Ngan C.Y."/>
            <person name="Orejas M."/>
            <person name="Orosz E."/>
            <person name="Ouedraogo J.P."/>
            <person name="Overkamp K.M."/>
            <person name="Park H.-S."/>
            <person name="Perrone G."/>
            <person name="Piumi F."/>
            <person name="Punt P.J."/>
            <person name="Ram A.F."/>
            <person name="Ramon A."/>
            <person name="Rauscher S."/>
            <person name="Record E."/>
            <person name="Riano-Pachon D.M."/>
            <person name="Robert V."/>
            <person name="Roehrig J."/>
            <person name="Ruller R."/>
            <person name="Salamov A."/>
            <person name="Salih N.S."/>
            <person name="Samson R.A."/>
            <person name="Sandor E."/>
            <person name="Sanguinetti M."/>
            <person name="Schuetze T."/>
            <person name="Sepcic K."/>
            <person name="Shelest E."/>
            <person name="Sherlock G."/>
            <person name="Sophianopoulou V."/>
            <person name="Squina F.M."/>
            <person name="Sun H."/>
            <person name="Susca A."/>
            <person name="Todd R.B."/>
            <person name="Tsang A."/>
            <person name="Unkles S.E."/>
            <person name="van de Wiele N."/>
            <person name="van Rossen-Uffink D."/>
            <person name="Oliveira J.V."/>
            <person name="Vesth T.C."/>
            <person name="Visser J."/>
            <person name="Yu J.-H."/>
            <person name="Zhou M."/>
            <person name="Andersen M.R."/>
            <person name="Archer D.B."/>
            <person name="Baker S.E."/>
            <person name="Benoit I."/>
            <person name="Brakhage A.A."/>
            <person name="Braus G.H."/>
            <person name="Fischer R."/>
            <person name="Frisvad J.C."/>
            <person name="Goldman G.H."/>
            <person name="Houbraken J."/>
            <person name="Oakley B."/>
            <person name="Pocsi I."/>
            <person name="Scazzocchio C."/>
            <person name="Seiboth B."/>
            <person name="vanKuyk P.A."/>
            <person name="Wortman J."/>
            <person name="Dyer P.S."/>
            <person name="Grigoriev I.V."/>
        </authorList>
    </citation>
    <scope>NUCLEOTIDE SEQUENCE [LARGE SCALE GENOMIC DNA]</scope>
    <source>
        <strain evidence="9">CBS 506.65</strain>
    </source>
</reference>
<dbReference type="GO" id="GO:0020037">
    <property type="term" value="F:heme binding"/>
    <property type="evidence" value="ECO:0007669"/>
    <property type="project" value="InterPro"/>
</dbReference>
<evidence type="ECO:0000256" key="3">
    <source>
        <dbReference type="ARBA" id="ARBA00023002"/>
    </source>
</evidence>
<dbReference type="AlphaFoldDB" id="A0A1L9SDC8"/>
<dbReference type="Gene3D" id="1.10.630.10">
    <property type="entry name" value="Cytochrome P450"/>
    <property type="match status" value="1"/>
</dbReference>
<dbReference type="PROSITE" id="PS00086">
    <property type="entry name" value="CYTOCHROME_P450"/>
    <property type="match status" value="1"/>
</dbReference>
<dbReference type="InterPro" id="IPR047817">
    <property type="entry name" value="ABC2_TM_bact-type"/>
</dbReference>
<dbReference type="STRING" id="1073090.A0A1L9SDC8"/>
<evidence type="ECO:0000313" key="9">
    <source>
        <dbReference type="Proteomes" id="UP000184188"/>
    </source>
</evidence>
<evidence type="ECO:0000259" key="7">
    <source>
        <dbReference type="PROSITE" id="PS51012"/>
    </source>
</evidence>
<keyword evidence="9" id="KW-1185">Reference proteome</keyword>
<keyword evidence="4 5" id="KW-0408">Iron</keyword>